<dbReference type="PROSITE" id="PS51012">
    <property type="entry name" value="ABC_TM2"/>
    <property type="match status" value="1"/>
</dbReference>
<dbReference type="GO" id="GO:0140359">
    <property type="term" value="F:ABC-type transporter activity"/>
    <property type="evidence" value="ECO:0007669"/>
    <property type="project" value="InterPro"/>
</dbReference>
<comment type="subcellular location">
    <subcellularLocation>
        <location evidence="1">Cell membrane</location>
        <topology evidence="1">Multi-pass membrane protein</topology>
    </subcellularLocation>
</comment>
<dbReference type="Pfam" id="PF12698">
    <property type="entry name" value="ABC2_membrane_3"/>
    <property type="match status" value="1"/>
</dbReference>
<organism evidence="10 11">
    <name type="scientific">Cerasibacillus quisquiliarum</name>
    <dbReference type="NCBI Taxonomy" id="227865"/>
    <lineage>
        <taxon>Bacteria</taxon>
        <taxon>Bacillati</taxon>
        <taxon>Bacillota</taxon>
        <taxon>Bacilli</taxon>
        <taxon>Bacillales</taxon>
        <taxon>Bacillaceae</taxon>
        <taxon>Cerasibacillus</taxon>
    </lineage>
</organism>
<keyword evidence="5 8" id="KW-0812">Transmembrane</keyword>
<gene>
    <name evidence="10" type="ORF">CQU01_21640</name>
</gene>
<dbReference type="InterPro" id="IPR000412">
    <property type="entry name" value="ABC_2_transport"/>
</dbReference>
<protein>
    <recommendedName>
        <fullName evidence="9">ABC transmembrane type-2 domain-containing protein</fullName>
    </recommendedName>
</protein>
<evidence type="ECO:0000256" key="2">
    <source>
        <dbReference type="ARBA" id="ARBA00007783"/>
    </source>
</evidence>
<keyword evidence="11" id="KW-1185">Reference proteome</keyword>
<evidence type="ECO:0000256" key="6">
    <source>
        <dbReference type="ARBA" id="ARBA00022989"/>
    </source>
</evidence>
<name>A0A511UZ54_9BACI</name>
<feature type="domain" description="ABC transmembrane type-2" evidence="9">
    <location>
        <begin position="1"/>
        <end position="226"/>
    </location>
</feature>
<dbReference type="AlphaFoldDB" id="A0A511UZ54"/>
<dbReference type="PANTHER" id="PTHR30294">
    <property type="entry name" value="MEMBRANE COMPONENT OF ABC TRANSPORTER YHHJ-RELATED"/>
    <property type="match status" value="1"/>
</dbReference>
<dbReference type="InterPro" id="IPR013525">
    <property type="entry name" value="ABC2_TM"/>
</dbReference>
<evidence type="ECO:0000256" key="8">
    <source>
        <dbReference type="SAM" id="Phobius"/>
    </source>
</evidence>
<keyword evidence="4" id="KW-1003">Cell membrane</keyword>
<feature type="transmembrane region" description="Helical" evidence="8">
    <location>
        <begin position="79"/>
        <end position="103"/>
    </location>
</feature>
<dbReference type="GO" id="GO:0043190">
    <property type="term" value="C:ATP-binding cassette (ABC) transporter complex"/>
    <property type="evidence" value="ECO:0007669"/>
    <property type="project" value="InterPro"/>
</dbReference>
<proteinExistence type="inferred from homology"/>
<accession>A0A511UZ54</accession>
<reference evidence="10 11" key="1">
    <citation type="submission" date="2019-07" db="EMBL/GenBank/DDBJ databases">
        <title>Whole genome shotgun sequence of Cerasibacillus quisquiliarum NBRC 102429.</title>
        <authorList>
            <person name="Hosoyama A."/>
            <person name="Uohara A."/>
            <person name="Ohji S."/>
            <person name="Ichikawa N."/>
        </authorList>
    </citation>
    <scope>NUCLEOTIDE SEQUENCE [LARGE SCALE GENOMIC DNA]</scope>
    <source>
        <strain evidence="10 11">NBRC 102429</strain>
    </source>
</reference>
<evidence type="ECO:0000313" key="10">
    <source>
        <dbReference type="EMBL" id="GEN31926.1"/>
    </source>
</evidence>
<keyword evidence="7 8" id="KW-0472">Membrane</keyword>
<dbReference type="EMBL" id="BJXW01000025">
    <property type="protein sequence ID" value="GEN31926.1"/>
    <property type="molecule type" value="Genomic_DNA"/>
</dbReference>
<dbReference type="PIRSF" id="PIRSF006648">
    <property type="entry name" value="DrrB"/>
    <property type="match status" value="1"/>
</dbReference>
<sequence length="229" mass="25978">MAPQLAQLPTLAPEDIPEVEKVYVYGDEETTFFDQLAPIFVSFFVFFFVFIISGIAILRERTSGTLERLVATPIKRRDIVFGYILGYGLFAVIQTLIVVFYAIRVLDIILIGSIWHVILINLVIAFVALTLGTLLSAFANSEFQMMQFIPLIIIPQIFFAGIIPVDTMANWLQFIAKCMPMYYAGNAIVDVMYKGLGFEYIQTELFILLGFGIAFMLLNILALKKYRRI</sequence>
<dbReference type="InterPro" id="IPR047817">
    <property type="entry name" value="ABC2_TM_bact-type"/>
</dbReference>
<dbReference type="RefSeq" id="WP_307724231.1">
    <property type="nucleotide sequence ID" value="NZ_BJXW01000025.1"/>
</dbReference>
<feature type="transmembrane region" description="Helical" evidence="8">
    <location>
        <begin position="148"/>
        <end position="165"/>
    </location>
</feature>
<feature type="transmembrane region" description="Helical" evidence="8">
    <location>
        <begin position="205"/>
        <end position="223"/>
    </location>
</feature>
<comment type="similarity">
    <text evidence="2">Belongs to the ABC-2 integral membrane protein family.</text>
</comment>
<feature type="transmembrane region" description="Helical" evidence="8">
    <location>
        <begin position="36"/>
        <end position="58"/>
    </location>
</feature>
<keyword evidence="3" id="KW-0813">Transport</keyword>
<evidence type="ECO:0000256" key="4">
    <source>
        <dbReference type="ARBA" id="ARBA00022475"/>
    </source>
</evidence>
<evidence type="ECO:0000256" key="7">
    <source>
        <dbReference type="ARBA" id="ARBA00023136"/>
    </source>
</evidence>
<evidence type="ECO:0000256" key="3">
    <source>
        <dbReference type="ARBA" id="ARBA00022448"/>
    </source>
</evidence>
<comment type="caution">
    <text evidence="10">The sequence shown here is derived from an EMBL/GenBank/DDBJ whole genome shotgun (WGS) entry which is preliminary data.</text>
</comment>
<evidence type="ECO:0000313" key="11">
    <source>
        <dbReference type="Proteomes" id="UP000321491"/>
    </source>
</evidence>
<keyword evidence="6 8" id="KW-1133">Transmembrane helix</keyword>
<feature type="transmembrane region" description="Helical" evidence="8">
    <location>
        <begin position="109"/>
        <end position="136"/>
    </location>
</feature>
<evidence type="ECO:0000256" key="1">
    <source>
        <dbReference type="ARBA" id="ARBA00004651"/>
    </source>
</evidence>
<evidence type="ECO:0000256" key="5">
    <source>
        <dbReference type="ARBA" id="ARBA00022692"/>
    </source>
</evidence>
<dbReference type="Proteomes" id="UP000321491">
    <property type="component" value="Unassembled WGS sequence"/>
</dbReference>
<dbReference type="InterPro" id="IPR051449">
    <property type="entry name" value="ABC-2_transporter_component"/>
</dbReference>
<dbReference type="PANTHER" id="PTHR30294:SF38">
    <property type="entry name" value="TRANSPORT PERMEASE PROTEIN"/>
    <property type="match status" value="1"/>
</dbReference>
<evidence type="ECO:0000259" key="9">
    <source>
        <dbReference type="PROSITE" id="PS51012"/>
    </source>
</evidence>